<evidence type="ECO:0000313" key="3">
    <source>
        <dbReference type="EMBL" id="SEE03677.1"/>
    </source>
</evidence>
<dbReference type="EMBL" id="FNTH01000001">
    <property type="protein sequence ID" value="SEE03677.1"/>
    <property type="molecule type" value="Genomic_DNA"/>
</dbReference>
<dbReference type="InterPro" id="IPR038670">
    <property type="entry name" value="HslJ-like_sf"/>
</dbReference>
<keyword evidence="3" id="KW-0346">Stress response</keyword>
<dbReference type="InterPro" id="IPR005184">
    <property type="entry name" value="DUF306_Meta_HslJ"/>
</dbReference>
<dbReference type="Pfam" id="PF03724">
    <property type="entry name" value="META"/>
    <property type="match status" value="1"/>
</dbReference>
<feature type="transmembrane region" description="Helical" evidence="1">
    <location>
        <begin position="49"/>
        <end position="69"/>
    </location>
</feature>
<accession>A0A1H5FJW2</accession>
<feature type="domain" description="DUF306" evidence="2">
    <location>
        <begin position="90"/>
        <end position="171"/>
    </location>
</feature>
<name>A0A1H5FJW2_9BRAD</name>
<dbReference type="AlphaFoldDB" id="A0A1H5FJW2"/>
<evidence type="ECO:0000313" key="4">
    <source>
        <dbReference type="Proteomes" id="UP000198992"/>
    </source>
</evidence>
<evidence type="ECO:0000259" key="2">
    <source>
        <dbReference type="Pfam" id="PF03724"/>
    </source>
</evidence>
<evidence type="ECO:0000256" key="1">
    <source>
        <dbReference type="SAM" id="Phobius"/>
    </source>
</evidence>
<dbReference type="Gene3D" id="2.40.128.270">
    <property type="match status" value="1"/>
</dbReference>
<proteinExistence type="predicted"/>
<gene>
    <name evidence="3" type="ORF">SAMN05444164_6686</name>
</gene>
<dbReference type="Proteomes" id="UP000198992">
    <property type="component" value="Unassembled WGS sequence"/>
</dbReference>
<reference evidence="3 4" key="1">
    <citation type="submission" date="2016-10" db="EMBL/GenBank/DDBJ databases">
        <authorList>
            <person name="de Groot N.N."/>
        </authorList>
    </citation>
    <scope>NUCLEOTIDE SEQUENCE [LARGE SCALE GENOMIC DNA]</scope>
    <source>
        <strain evidence="3 4">MT12</strain>
    </source>
</reference>
<keyword evidence="1" id="KW-0812">Transmembrane</keyword>
<protein>
    <submittedName>
        <fullName evidence="3">Heat shock protein HslJ</fullName>
    </submittedName>
</protein>
<keyword evidence="1" id="KW-1133">Transmembrane helix</keyword>
<sequence length="180" mass="18861">MKIPAGASPRGFGFSTAFSRAAILANRSLVPYKGGVAIPGNGMISMKRILNGGMAALVVVAAALGAGPVQAQEEFPFGFVMTLDAARMPGSKRIPSIEVGDNGEVILELWCDGGKAQFSVAGNTVVFVPGAMENRNCTPERAQADKDLLAALGDTTSWRRQGDQVTFLGSKSLRFVINSN</sequence>
<keyword evidence="1" id="KW-0472">Membrane</keyword>
<organism evidence="3 4">
    <name type="scientific">Bradyrhizobium erythrophlei</name>
    <dbReference type="NCBI Taxonomy" id="1437360"/>
    <lineage>
        <taxon>Bacteria</taxon>
        <taxon>Pseudomonadati</taxon>
        <taxon>Pseudomonadota</taxon>
        <taxon>Alphaproteobacteria</taxon>
        <taxon>Hyphomicrobiales</taxon>
        <taxon>Nitrobacteraceae</taxon>
        <taxon>Bradyrhizobium</taxon>
    </lineage>
</organism>